<dbReference type="GO" id="GO:0006355">
    <property type="term" value="P:regulation of DNA-templated transcription"/>
    <property type="evidence" value="ECO:0007669"/>
    <property type="project" value="TreeGrafter"/>
</dbReference>
<evidence type="ECO:0000313" key="2">
    <source>
        <dbReference type="EMBL" id="QHG10756.1"/>
    </source>
</evidence>
<name>A0A6P1KGQ5_FAUOS</name>
<geneLocation type="plasmid" evidence="2">
    <name>p1</name>
</geneLocation>
<organism evidence="2">
    <name type="scientific">Faucicola osloensis</name>
    <name type="common">Moraxella osloensis</name>
    <dbReference type="NCBI Taxonomy" id="34062"/>
    <lineage>
        <taxon>Bacteria</taxon>
        <taxon>Pseudomonadati</taxon>
        <taxon>Pseudomonadota</taxon>
        <taxon>Gammaproteobacteria</taxon>
        <taxon>Moraxellales</taxon>
        <taxon>Moraxellaceae</taxon>
        <taxon>Faucicola</taxon>
    </lineage>
</organism>
<gene>
    <name evidence="2" type="ORF">GSF12_12250</name>
</gene>
<dbReference type="SUPFAM" id="SSF52317">
    <property type="entry name" value="Class I glutamine amidotransferase-like"/>
    <property type="match status" value="1"/>
</dbReference>
<reference evidence="2" key="1">
    <citation type="journal article" date="2020" name="Microbiol. Resour. Announc.">
        <title>Complete Genome Sequence of Moraxella osloensis Strain YV1, Isolated from an Australian Wastewater Treatment Plant.</title>
        <authorList>
            <person name="Batinovic S."/>
            <person name="Rice D.T.F."/>
            <person name="Seviour R.J."/>
            <person name="Petrovski S."/>
        </authorList>
    </citation>
    <scope>NUCLEOTIDE SEQUENCE</scope>
    <source>
        <strain evidence="2">YV1</strain>
    </source>
</reference>
<accession>A0A6P1KGQ5</accession>
<dbReference type="Gene3D" id="3.40.50.880">
    <property type="match status" value="1"/>
</dbReference>
<dbReference type="PANTHER" id="PTHR43130:SF14">
    <property type="entry name" value="DJ-1_PFPI DOMAIN-CONTAINING PROTEIN"/>
    <property type="match status" value="1"/>
</dbReference>
<dbReference type="PANTHER" id="PTHR43130">
    <property type="entry name" value="ARAC-FAMILY TRANSCRIPTIONAL REGULATOR"/>
    <property type="match status" value="1"/>
</dbReference>
<dbReference type="EMBL" id="CP047227">
    <property type="protein sequence ID" value="QHG10756.1"/>
    <property type="molecule type" value="Genomic_DNA"/>
</dbReference>
<evidence type="ECO:0000259" key="1">
    <source>
        <dbReference type="Pfam" id="PF01965"/>
    </source>
</evidence>
<dbReference type="Pfam" id="PF01965">
    <property type="entry name" value="DJ-1_PfpI"/>
    <property type="match status" value="1"/>
</dbReference>
<dbReference type="InterPro" id="IPR002818">
    <property type="entry name" value="DJ-1/PfpI"/>
</dbReference>
<sequence length="108" mass="11922">MTTTNTALTTQWLASVCTGAFLLAEAKLLDNLTVTTHWEDLADLARDYPSLNVTDNQRWVKNGQIFTSAGISAGIDMSLQLVSELVSHELAIKTAKQMDYAWQTAFNL</sequence>
<dbReference type="AlphaFoldDB" id="A0A6P1KGQ5"/>
<proteinExistence type="predicted"/>
<dbReference type="InterPro" id="IPR052158">
    <property type="entry name" value="INH-QAR"/>
</dbReference>
<keyword evidence="2" id="KW-0614">Plasmid</keyword>
<protein>
    <recommendedName>
        <fullName evidence="1">DJ-1/PfpI domain-containing protein</fullName>
    </recommendedName>
</protein>
<feature type="domain" description="DJ-1/PfpI" evidence="1">
    <location>
        <begin position="10"/>
        <end position="83"/>
    </location>
</feature>
<dbReference type="InterPro" id="IPR029062">
    <property type="entry name" value="Class_I_gatase-like"/>
</dbReference>